<dbReference type="Gene3D" id="3.40.30.10">
    <property type="entry name" value="Glutaredoxin"/>
    <property type="match status" value="1"/>
</dbReference>
<keyword evidence="15" id="KW-1185">Reference proteome</keyword>
<dbReference type="GO" id="GO:0005829">
    <property type="term" value="C:cytosol"/>
    <property type="evidence" value="ECO:0007669"/>
    <property type="project" value="TreeGrafter"/>
</dbReference>
<dbReference type="Proteomes" id="UP000295132">
    <property type="component" value="Unassembled WGS sequence"/>
</dbReference>
<feature type="domain" description="Thioredoxin" evidence="11">
    <location>
        <begin position="1"/>
        <end position="104"/>
    </location>
</feature>
<dbReference type="PROSITE" id="PS51352">
    <property type="entry name" value="THIOREDOXIN_2"/>
    <property type="match status" value="1"/>
</dbReference>
<evidence type="ECO:0000256" key="8">
    <source>
        <dbReference type="PIRNR" id="PIRNR000077"/>
    </source>
</evidence>
<dbReference type="PRINTS" id="PR00421">
    <property type="entry name" value="THIOREDOXIN"/>
</dbReference>
<reference evidence="12" key="2">
    <citation type="submission" date="2023-08" db="EMBL/GenBank/DDBJ databases">
        <title>Nitrogen cycling bacteria in agricultural field soils.</title>
        <authorList>
            <person name="Jang J."/>
        </authorList>
    </citation>
    <scope>NUCLEOTIDE SEQUENCE</scope>
    <source>
        <strain evidence="12">PS3-36</strain>
    </source>
</reference>
<protein>
    <recommendedName>
        <fullName evidence="2 7">Thioredoxin</fullName>
    </recommendedName>
</protein>
<keyword evidence="3" id="KW-0813">Transport</keyword>
<evidence type="ECO:0000313" key="15">
    <source>
        <dbReference type="Proteomes" id="UP001178888"/>
    </source>
</evidence>
<accession>A0A4R5VQ61</accession>
<evidence type="ECO:0000256" key="9">
    <source>
        <dbReference type="PIRSR" id="PIRSR000077-1"/>
    </source>
</evidence>
<sequence length="106" mass="12237">MSILHAKGQEILKEIQTSKSVLIDCWAPWCPPCRMIGAVLEEIDEELELKIVKVNSDENEEFINQFEVLGIPTLLFFQDGQLVKRITGFQPKEMLIESIKKHRLVE</sequence>
<keyword evidence="5 10" id="KW-1015">Disulfide bond</keyword>
<comment type="similarity">
    <text evidence="1 8">Belongs to the thioredoxin family.</text>
</comment>
<gene>
    <name evidence="13" type="primary">trxA</name>
    <name evidence="13" type="ORF">E2K98_13275</name>
    <name evidence="12" type="ORF">RCG21_20750</name>
</gene>
<dbReference type="Proteomes" id="UP001178888">
    <property type="component" value="Unassembled WGS sequence"/>
</dbReference>
<keyword evidence="4" id="KW-0249">Electron transport</keyword>
<evidence type="ECO:0000259" key="11">
    <source>
        <dbReference type="PROSITE" id="PS51352"/>
    </source>
</evidence>
<evidence type="ECO:0000313" key="14">
    <source>
        <dbReference type="Proteomes" id="UP000295132"/>
    </source>
</evidence>
<dbReference type="InterPro" id="IPR005746">
    <property type="entry name" value="Thioredoxin"/>
</dbReference>
<dbReference type="CDD" id="cd02947">
    <property type="entry name" value="TRX_family"/>
    <property type="match status" value="1"/>
</dbReference>
<evidence type="ECO:0000313" key="12">
    <source>
        <dbReference type="EMBL" id="MDQ6598761.1"/>
    </source>
</evidence>
<dbReference type="GO" id="GO:0045454">
    <property type="term" value="P:cell redox homeostasis"/>
    <property type="evidence" value="ECO:0007669"/>
    <property type="project" value="TreeGrafter"/>
</dbReference>
<comment type="caution">
    <text evidence="13">The sequence shown here is derived from an EMBL/GenBank/DDBJ whole genome shotgun (WGS) entry which is preliminary data.</text>
</comment>
<proteinExistence type="inferred from homology"/>
<evidence type="ECO:0000256" key="7">
    <source>
        <dbReference type="NCBIfam" id="TIGR01068"/>
    </source>
</evidence>
<evidence type="ECO:0000256" key="6">
    <source>
        <dbReference type="ARBA" id="ARBA00023284"/>
    </source>
</evidence>
<evidence type="ECO:0000256" key="5">
    <source>
        <dbReference type="ARBA" id="ARBA00023157"/>
    </source>
</evidence>
<dbReference type="InterPro" id="IPR036249">
    <property type="entry name" value="Thioredoxin-like_sf"/>
</dbReference>
<dbReference type="PANTHER" id="PTHR45663">
    <property type="entry name" value="GEO12009P1"/>
    <property type="match status" value="1"/>
</dbReference>
<evidence type="ECO:0000256" key="2">
    <source>
        <dbReference type="ARBA" id="ARBA00020570"/>
    </source>
</evidence>
<dbReference type="AlphaFoldDB" id="A0A4R5VQ61"/>
<dbReference type="GO" id="GO:0015035">
    <property type="term" value="F:protein-disulfide reductase activity"/>
    <property type="evidence" value="ECO:0007669"/>
    <property type="project" value="UniProtKB-UniRule"/>
</dbReference>
<organism evidence="13 14">
    <name type="scientific">Bacillus salipaludis</name>
    <dbReference type="NCBI Taxonomy" id="2547811"/>
    <lineage>
        <taxon>Bacteria</taxon>
        <taxon>Bacillati</taxon>
        <taxon>Bacillota</taxon>
        <taxon>Bacilli</taxon>
        <taxon>Bacillales</taxon>
        <taxon>Bacillaceae</taxon>
        <taxon>Bacillus</taxon>
    </lineage>
</organism>
<dbReference type="SUPFAM" id="SSF52833">
    <property type="entry name" value="Thioredoxin-like"/>
    <property type="match status" value="1"/>
</dbReference>
<evidence type="ECO:0000256" key="1">
    <source>
        <dbReference type="ARBA" id="ARBA00008987"/>
    </source>
</evidence>
<dbReference type="RefSeq" id="WP_133334804.1">
    <property type="nucleotide sequence ID" value="NZ_JAVGVR010000001.1"/>
</dbReference>
<evidence type="ECO:0000256" key="3">
    <source>
        <dbReference type="ARBA" id="ARBA00022448"/>
    </source>
</evidence>
<dbReference type="PANTHER" id="PTHR45663:SF11">
    <property type="entry name" value="GEO12009P1"/>
    <property type="match status" value="1"/>
</dbReference>
<dbReference type="InterPro" id="IPR013766">
    <property type="entry name" value="Thioredoxin_domain"/>
</dbReference>
<feature type="active site" description="Nucleophile" evidence="9">
    <location>
        <position position="30"/>
    </location>
</feature>
<evidence type="ECO:0000256" key="4">
    <source>
        <dbReference type="ARBA" id="ARBA00022982"/>
    </source>
</evidence>
<dbReference type="PIRSF" id="PIRSF000077">
    <property type="entry name" value="Thioredoxin"/>
    <property type="match status" value="1"/>
</dbReference>
<reference evidence="13 14" key="1">
    <citation type="submission" date="2019-03" db="EMBL/GenBank/DDBJ databases">
        <title>Bacillus niacini sp. nov. a Nicotinate-Metabolizing Mesophile Isolated from Soil.</title>
        <authorList>
            <person name="Zhang G."/>
        </authorList>
    </citation>
    <scope>NUCLEOTIDE SEQUENCE [LARGE SCALE GENOMIC DNA]</scope>
    <source>
        <strain evidence="13 14">WN066</strain>
    </source>
</reference>
<dbReference type="PROSITE" id="PS00194">
    <property type="entry name" value="THIOREDOXIN_1"/>
    <property type="match status" value="1"/>
</dbReference>
<dbReference type="InterPro" id="IPR017937">
    <property type="entry name" value="Thioredoxin_CS"/>
</dbReference>
<feature type="site" description="Contributes to redox potential value" evidence="9">
    <location>
        <position position="32"/>
    </location>
</feature>
<name>A0A4R5VQ61_9BACI</name>
<feature type="disulfide bond" description="Redox-active" evidence="10">
    <location>
        <begin position="30"/>
        <end position="33"/>
    </location>
</feature>
<dbReference type="Pfam" id="PF00085">
    <property type="entry name" value="Thioredoxin"/>
    <property type="match status" value="1"/>
</dbReference>
<feature type="site" description="Contributes to redox potential value" evidence="9">
    <location>
        <position position="31"/>
    </location>
</feature>
<feature type="active site" description="Nucleophile" evidence="9">
    <location>
        <position position="33"/>
    </location>
</feature>
<feature type="site" description="Deprotonates C-terminal active site Cys" evidence="9">
    <location>
        <position position="24"/>
    </location>
</feature>
<dbReference type="EMBL" id="JAVGVR010000001">
    <property type="protein sequence ID" value="MDQ6598761.1"/>
    <property type="molecule type" value="Genomic_DNA"/>
</dbReference>
<evidence type="ECO:0000256" key="10">
    <source>
        <dbReference type="PIRSR" id="PIRSR000077-4"/>
    </source>
</evidence>
<keyword evidence="6 10" id="KW-0676">Redox-active center</keyword>
<dbReference type="NCBIfam" id="TIGR01068">
    <property type="entry name" value="thioredoxin"/>
    <property type="match status" value="1"/>
</dbReference>
<dbReference type="EMBL" id="SMYO01000006">
    <property type="protein sequence ID" value="TDK60697.1"/>
    <property type="molecule type" value="Genomic_DNA"/>
</dbReference>
<evidence type="ECO:0000313" key="13">
    <source>
        <dbReference type="EMBL" id="TDK60697.1"/>
    </source>
</evidence>